<name>A0A5B8VKC2_9BACT</name>
<dbReference type="Gene3D" id="2.60.120.260">
    <property type="entry name" value="Galactose-binding domain-like"/>
    <property type="match status" value="1"/>
</dbReference>
<keyword evidence="1" id="KW-0732">Signal</keyword>
<dbReference type="SMART" id="SM00245">
    <property type="entry name" value="TSPc"/>
    <property type="match status" value="1"/>
</dbReference>
<organism evidence="3 4">
    <name type="scientific">Arachidicoccus ginsenosidivorans</name>
    <dbReference type="NCBI Taxonomy" id="496057"/>
    <lineage>
        <taxon>Bacteria</taxon>
        <taxon>Pseudomonadati</taxon>
        <taxon>Bacteroidota</taxon>
        <taxon>Chitinophagia</taxon>
        <taxon>Chitinophagales</taxon>
        <taxon>Chitinophagaceae</taxon>
        <taxon>Arachidicoccus</taxon>
    </lineage>
</organism>
<dbReference type="SUPFAM" id="SSF52096">
    <property type="entry name" value="ClpP/crotonase"/>
    <property type="match status" value="1"/>
</dbReference>
<dbReference type="AlphaFoldDB" id="A0A5B8VKC2"/>
<sequence length="746" mass="83375">MLFLIIVFCVVSNVSAQVIKSVQRNSAIINDLNLDFEKVIGGVPKGWDIRNSQNYTITVDTVNSFTGKHSICFQYTGIKTTAPKEGSGIVLKLPHNYNGKILTLTGYIKTENATGGVASLLVNIPNVTFGILDQQITGTTPWKKYTLSVGLIPAKTKEIYIGGLFTAEGTMWLDDLEVQIDDKSLSVAEIRPVRRFPAEKDTAFIRGSGLTTMRMNKQTLTNLKVLGMVWGFLKFYHPGVAAGKYNWANTLFRLLPKIASAKTDQQRDTILTRFIQGLGPLKGKYKARALPKGASIKMSVDTSWFYAKAITQPLQKVLSAVFYAKPASENYYYSFDQSTNVVFPHDKEFVDIKSNDIGLRLLALFRYWNAVEYFYPYRYLLTDWEQVLTDYIPKMILANTRQKYDLTLLSMIEKIKDSHGALFGSQQERLFFGENTPLFTIRYIGGKWIVDRYLDSAIAFRSGIQIGDELEKINGQSIKNIVKERLDITPGSNMAVKYRNLSWHLLNTANDSMILTLERDGRQEIKKVKTYNGAIYQNKIYGLVKRGQPPFKIIGDGIAYIYPGTFKNSMLDSVMQIARSTKGMIIDLRSYPADFMVFTLGNKLGRHRSGFARYAHIDPLRPGQSILDYIASTGTENPDCYKGKVVLLINEYTQSQSEYTAMAFMALGATIIGSTTAGADGDISYVSLPGDMSTVFSGLGIYYPDGGEIQQVGIVPDIICKPTITGVKAGRDEPLERDVLFIETGK</sequence>
<dbReference type="GO" id="GO:0004175">
    <property type="term" value="F:endopeptidase activity"/>
    <property type="evidence" value="ECO:0007669"/>
    <property type="project" value="TreeGrafter"/>
</dbReference>
<dbReference type="Proteomes" id="UP000321291">
    <property type="component" value="Chromosome"/>
</dbReference>
<evidence type="ECO:0000259" key="2">
    <source>
        <dbReference type="SMART" id="SM00245"/>
    </source>
</evidence>
<dbReference type="PANTHER" id="PTHR32060">
    <property type="entry name" value="TAIL-SPECIFIC PROTEASE"/>
    <property type="match status" value="1"/>
</dbReference>
<dbReference type="GO" id="GO:0006508">
    <property type="term" value="P:proteolysis"/>
    <property type="evidence" value="ECO:0007669"/>
    <property type="project" value="InterPro"/>
</dbReference>
<dbReference type="Gene3D" id="3.90.226.10">
    <property type="entry name" value="2-enoyl-CoA Hydratase, Chain A, domain 1"/>
    <property type="match status" value="1"/>
</dbReference>
<dbReference type="PANTHER" id="PTHR32060:SF30">
    <property type="entry name" value="CARBOXY-TERMINAL PROCESSING PROTEASE CTPA"/>
    <property type="match status" value="1"/>
</dbReference>
<gene>
    <name evidence="3" type="ORF">FSB73_02510</name>
</gene>
<dbReference type="Gene3D" id="3.30.750.44">
    <property type="match status" value="1"/>
</dbReference>
<dbReference type="InterPro" id="IPR029045">
    <property type="entry name" value="ClpP/crotonase-like_dom_sf"/>
</dbReference>
<keyword evidence="4" id="KW-1185">Reference proteome</keyword>
<protein>
    <recommendedName>
        <fullName evidence="2">Tail specific protease domain-containing protein</fullName>
    </recommendedName>
</protein>
<evidence type="ECO:0000256" key="1">
    <source>
        <dbReference type="SAM" id="SignalP"/>
    </source>
</evidence>
<dbReference type="GO" id="GO:0007165">
    <property type="term" value="P:signal transduction"/>
    <property type="evidence" value="ECO:0007669"/>
    <property type="project" value="TreeGrafter"/>
</dbReference>
<feature type="domain" description="Tail specific protease" evidence="2">
    <location>
        <begin position="528"/>
        <end position="721"/>
    </location>
</feature>
<dbReference type="Pfam" id="PF03572">
    <property type="entry name" value="Peptidase_S41"/>
    <property type="match status" value="1"/>
</dbReference>
<dbReference type="GO" id="GO:0008236">
    <property type="term" value="F:serine-type peptidase activity"/>
    <property type="evidence" value="ECO:0007669"/>
    <property type="project" value="InterPro"/>
</dbReference>
<feature type="chain" id="PRO_5022774322" description="Tail specific protease domain-containing protein" evidence="1">
    <location>
        <begin position="17"/>
        <end position="746"/>
    </location>
</feature>
<dbReference type="InterPro" id="IPR005151">
    <property type="entry name" value="Tail-specific_protease"/>
</dbReference>
<evidence type="ECO:0000313" key="3">
    <source>
        <dbReference type="EMBL" id="QEC70728.1"/>
    </source>
</evidence>
<accession>A0A5B8VKC2</accession>
<dbReference type="EMBL" id="CP042434">
    <property type="protein sequence ID" value="QEC70728.1"/>
    <property type="molecule type" value="Genomic_DNA"/>
</dbReference>
<dbReference type="KEGG" id="agi:FSB73_02510"/>
<dbReference type="GO" id="GO:0030288">
    <property type="term" value="C:outer membrane-bounded periplasmic space"/>
    <property type="evidence" value="ECO:0007669"/>
    <property type="project" value="TreeGrafter"/>
</dbReference>
<feature type="signal peptide" evidence="1">
    <location>
        <begin position="1"/>
        <end position="16"/>
    </location>
</feature>
<reference evidence="3 4" key="1">
    <citation type="journal article" date="2017" name="Int. J. Syst. Evol. Microbiol.">
        <title>Arachidicoccus ginsenosidivorans sp. nov., with ginsenoside-converting activity isolated from ginseng cultivating soil.</title>
        <authorList>
            <person name="Siddiqi M.Z."/>
            <person name="Aslam Z."/>
            <person name="Im W.T."/>
        </authorList>
    </citation>
    <scope>NUCLEOTIDE SEQUENCE [LARGE SCALE GENOMIC DNA]</scope>
    <source>
        <strain evidence="3 4">Gsoil 809</strain>
    </source>
</reference>
<proteinExistence type="predicted"/>
<evidence type="ECO:0000313" key="4">
    <source>
        <dbReference type="Proteomes" id="UP000321291"/>
    </source>
</evidence>